<dbReference type="InterPro" id="IPR005932">
    <property type="entry name" value="RocA"/>
</dbReference>
<evidence type="ECO:0000256" key="4">
    <source>
        <dbReference type="ARBA" id="ARBA00023027"/>
    </source>
</evidence>
<organism evidence="7">
    <name type="scientific">Desulfobacca acetoxidans</name>
    <dbReference type="NCBI Taxonomy" id="60893"/>
    <lineage>
        <taxon>Bacteria</taxon>
        <taxon>Pseudomonadati</taxon>
        <taxon>Thermodesulfobacteriota</taxon>
        <taxon>Desulfobaccia</taxon>
        <taxon>Desulfobaccales</taxon>
        <taxon>Desulfobaccaceae</taxon>
        <taxon>Desulfobacca</taxon>
    </lineage>
</organism>
<keyword evidence="3 7" id="KW-0560">Oxidoreductase</keyword>
<evidence type="ECO:0000256" key="1">
    <source>
        <dbReference type="ARBA" id="ARBA00004786"/>
    </source>
</evidence>
<dbReference type="Gene3D" id="3.40.605.10">
    <property type="entry name" value="Aldehyde Dehydrogenase, Chain A, domain 1"/>
    <property type="match status" value="1"/>
</dbReference>
<dbReference type="PANTHER" id="PTHR42862">
    <property type="entry name" value="DELTA-1-PYRROLINE-5-CARBOXYLATE DEHYDROGENASE 1, ISOFORM A-RELATED"/>
    <property type="match status" value="1"/>
</dbReference>
<name>A0A7C3UZ35_9BACT</name>
<dbReference type="GO" id="GO:0009898">
    <property type="term" value="C:cytoplasmic side of plasma membrane"/>
    <property type="evidence" value="ECO:0007669"/>
    <property type="project" value="TreeGrafter"/>
</dbReference>
<dbReference type="InterPro" id="IPR016160">
    <property type="entry name" value="Ald_DH_CS_CYS"/>
</dbReference>
<dbReference type="GO" id="GO:0004657">
    <property type="term" value="F:proline dehydrogenase activity"/>
    <property type="evidence" value="ECO:0007669"/>
    <property type="project" value="UniProtKB-ARBA"/>
</dbReference>
<dbReference type="Gene3D" id="3.40.309.10">
    <property type="entry name" value="Aldehyde Dehydrogenase, Chain A, domain 2"/>
    <property type="match status" value="1"/>
</dbReference>
<keyword evidence="4" id="KW-0520">NAD</keyword>
<accession>A0A7C3UZ35</accession>
<dbReference type="PANTHER" id="PTHR42862:SF1">
    <property type="entry name" value="DELTA-1-PYRROLINE-5-CARBOXYLATE DEHYDROGENASE 2, ISOFORM A-RELATED"/>
    <property type="match status" value="1"/>
</dbReference>
<evidence type="ECO:0000256" key="3">
    <source>
        <dbReference type="ARBA" id="ARBA00023002"/>
    </source>
</evidence>
<dbReference type="NCBIfam" id="TIGR01237">
    <property type="entry name" value="D1pyr5carbox2"/>
    <property type="match status" value="1"/>
</dbReference>
<evidence type="ECO:0000259" key="6">
    <source>
        <dbReference type="Pfam" id="PF00171"/>
    </source>
</evidence>
<feature type="domain" description="Aldehyde dehydrogenase" evidence="6">
    <location>
        <begin position="48"/>
        <end position="511"/>
    </location>
</feature>
<dbReference type="AlphaFoldDB" id="A0A7C3UZ35"/>
<dbReference type="InterPro" id="IPR015590">
    <property type="entry name" value="Aldehyde_DH_dom"/>
</dbReference>
<dbReference type="InterPro" id="IPR016163">
    <property type="entry name" value="Ald_DH_C"/>
</dbReference>
<evidence type="ECO:0000256" key="2">
    <source>
        <dbReference type="ARBA" id="ARBA00012884"/>
    </source>
</evidence>
<comment type="caution">
    <text evidence="7">The sequence shown here is derived from an EMBL/GenBank/DDBJ whole genome shotgun (WGS) entry which is preliminary data.</text>
</comment>
<sequence length="515" mass="55497">MLAPFRNEPLSDFSDPDLAAAYRRALARRRGSLGRHRPLIIGGQEVDSREKIISRNPAKPAEVVGTVAAAGPTHVEEAFSAAWRAFPHWARRPAAERAAAAVKLAAELRRRRFALAALETLEASKNWLEADADVAEAIDFCEYYARQALELDRPVPTHPWPGEINRSWLQPLGAGAVISPWNFPLAILVGMTMGPVVAGNTVVLKPSSNTPIVAAAFMDAVAAAGLPDGVINFLPGTGSAVGDYLVDHPRCRFVTFTGSKEVGLRIGSRAAAIHPGQLWLKRVCLEMGGKGAVVVDETADLDAAVPAVVKSAFGFQGQKCSAASRLIVLEEIYDTFLERLTAATIELQVGPAEDNFPVAAVISEEQHRRILAEINRGLAEARLLTGGKALSLDGGYYIEPTIFAEVPPDSRLGQFEIFGPVLSVIRARDFDDAVRIFNGTEYGLTGGLFSRRRERIARAGCEFDVGNLYINRGITGARVGVQPFGGFKMSGTNAKAGGPDYVRLFLEMKTVAEKI</sequence>
<dbReference type="EMBL" id="DTMF01000288">
    <property type="protein sequence ID" value="HGF35056.1"/>
    <property type="molecule type" value="Genomic_DNA"/>
</dbReference>
<dbReference type="NCBIfam" id="NF002852">
    <property type="entry name" value="PRK03137.1"/>
    <property type="match status" value="1"/>
</dbReference>
<dbReference type="FunFam" id="3.40.309.10:FF:000005">
    <property type="entry name" value="1-pyrroline-5-carboxylate dehydrogenase 1"/>
    <property type="match status" value="1"/>
</dbReference>
<dbReference type="GO" id="GO:0010133">
    <property type="term" value="P:L-proline catabolic process to L-glutamate"/>
    <property type="evidence" value="ECO:0007669"/>
    <property type="project" value="TreeGrafter"/>
</dbReference>
<dbReference type="InterPro" id="IPR016161">
    <property type="entry name" value="Ald_DH/histidinol_DH"/>
</dbReference>
<evidence type="ECO:0000256" key="5">
    <source>
        <dbReference type="ARBA" id="ARBA00048142"/>
    </source>
</evidence>
<reference evidence="7" key="1">
    <citation type="journal article" date="2020" name="mSystems">
        <title>Genome- and Community-Level Interaction Insights into Carbon Utilization and Element Cycling Functions of Hydrothermarchaeota in Hydrothermal Sediment.</title>
        <authorList>
            <person name="Zhou Z."/>
            <person name="Liu Y."/>
            <person name="Xu W."/>
            <person name="Pan J."/>
            <person name="Luo Z.H."/>
            <person name="Li M."/>
        </authorList>
    </citation>
    <scope>NUCLEOTIDE SEQUENCE [LARGE SCALE GENOMIC DNA]</scope>
    <source>
        <strain evidence="7">SpSt-897</strain>
    </source>
</reference>
<dbReference type="CDD" id="cd07124">
    <property type="entry name" value="ALDH_PutA-P5CDH-RocA"/>
    <property type="match status" value="1"/>
</dbReference>
<gene>
    <name evidence="7" type="primary">pruA</name>
    <name evidence="7" type="ORF">ENW96_11860</name>
</gene>
<comment type="pathway">
    <text evidence="1">Amino-acid degradation; L-proline degradation into L-glutamate; L-glutamate from L-proline: step 2/2.</text>
</comment>
<comment type="catalytic activity">
    <reaction evidence="5">
        <text>L-glutamate 5-semialdehyde + NAD(+) + H2O = L-glutamate + NADH + 2 H(+)</text>
        <dbReference type="Rhea" id="RHEA:30235"/>
        <dbReference type="ChEBI" id="CHEBI:15377"/>
        <dbReference type="ChEBI" id="CHEBI:15378"/>
        <dbReference type="ChEBI" id="CHEBI:29985"/>
        <dbReference type="ChEBI" id="CHEBI:57540"/>
        <dbReference type="ChEBI" id="CHEBI:57945"/>
        <dbReference type="ChEBI" id="CHEBI:58066"/>
        <dbReference type="EC" id="1.2.1.88"/>
    </reaction>
</comment>
<protein>
    <recommendedName>
        <fullName evidence="2">L-glutamate gamma-semialdehyde dehydrogenase</fullName>
        <ecNumber evidence="2">1.2.1.88</ecNumber>
    </recommendedName>
</protein>
<dbReference type="SUPFAM" id="SSF53720">
    <property type="entry name" value="ALDH-like"/>
    <property type="match status" value="1"/>
</dbReference>
<dbReference type="GO" id="GO:0003842">
    <property type="term" value="F:L-glutamate gamma-semialdehyde dehydrogenase activity"/>
    <property type="evidence" value="ECO:0007669"/>
    <property type="project" value="UniProtKB-EC"/>
</dbReference>
<dbReference type="PROSITE" id="PS00070">
    <property type="entry name" value="ALDEHYDE_DEHYDR_CYS"/>
    <property type="match status" value="1"/>
</dbReference>
<proteinExistence type="predicted"/>
<dbReference type="InterPro" id="IPR050485">
    <property type="entry name" value="Proline_metab_enzyme"/>
</dbReference>
<evidence type="ECO:0000313" key="7">
    <source>
        <dbReference type="EMBL" id="HGF35056.1"/>
    </source>
</evidence>
<dbReference type="InterPro" id="IPR016162">
    <property type="entry name" value="Ald_DH_N"/>
</dbReference>
<dbReference type="Pfam" id="PF00171">
    <property type="entry name" value="Aldedh"/>
    <property type="match status" value="1"/>
</dbReference>
<dbReference type="EC" id="1.2.1.88" evidence="2"/>